<feature type="transmembrane region" description="Helical" evidence="8">
    <location>
        <begin position="197"/>
        <end position="216"/>
    </location>
</feature>
<dbReference type="Gene3D" id="3.40.50.1000">
    <property type="entry name" value="HAD superfamily/HAD-like"/>
    <property type="match status" value="1"/>
</dbReference>
<name>A0A4P2QE13_SORCE</name>
<evidence type="ECO:0000256" key="4">
    <source>
        <dbReference type="ARBA" id="ARBA00022967"/>
    </source>
</evidence>
<dbReference type="GO" id="GO:0016887">
    <property type="term" value="F:ATP hydrolysis activity"/>
    <property type="evidence" value="ECO:0007669"/>
    <property type="project" value="InterPro"/>
</dbReference>
<keyword evidence="6 8" id="KW-0472">Membrane</keyword>
<dbReference type="InterPro" id="IPR036412">
    <property type="entry name" value="HAD-like_sf"/>
</dbReference>
<proteinExistence type="predicted"/>
<dbReference type="Pfam" id="PF00702">
    <property type="entry name" value="Hydrolase"/>
    <property type="match status" value="1"/>
</dbReference>
<dbReference type="NCBIfam" id="TIGR01494">
    <property type="entry name" value="ATPase_P-type"/>
    <property type="match status" value="1"/>
</dbReference>
<evidence type="ECO:0000256" key="7">
    <source>
        <dbReference type="SAM" id="MobiDB-lite"/>
    </source>
</evidence>
<dbReference type="InterPro" id="IPR001757">
    <property type="entry name" value="P_typ_ATPase"/>
</dbReference>
<keyword evidence="2 8" id="KW-0812">Transmembrane</keyword>
<feature type="transmembrane region" description="Helical" evidence="8">
    <location>
        <begin position="169"/>
        <end position="191"/>
    </location>
</feature>
<dbReference type="GO" id="GO:0005507">
    <property type="term" value="F:copper ion binding"/>
    <property type="evidence" value="ECO:0007669"/>
    <property type="project" value="TreeGrafter"/>
</dbReference>
<evidence type="ECO:0000256" key="5">
    <source>
        <dbReference type="ARBA" id="ARBA00022989"/>
    </source>
</evidence>
<dbReference type="InterPro" id="IPR008250">
    <property type="entry name" value="ATPase_P-typ_transduc_dom_A_sf"/>
</dbReference>
<keyword evidence="4" id="KW-1278">Translocase</keyword>
<evidence type="ECO:0000256" key="3">
    <source>
        <dbReference type="ARBA" id="ARBA00022723"/>
    </source>
</evidence>
<protein>
    <submittedName>
        <fullName evidence="10">Cation-translocating P-type ATPase</fullName>
    </submittedName>
</protein>
<organism evidence="10 11">
    <name type="scientific">Sorangium cellulosum</name>
    <name type="common">Polyangium cellulosum</name>
    <dbReference type="NCBI Taxonomy" id="56"/>
    <lineage>
        <taxon>Bacteria</taxon>
        <taxon>Pseudomonadati</taxon>
        <taxon>Myxococcota</taxon>
        <taxon>Polyangia</taxon>
        <taxon>Polyangiales</taxon>
        <taxon>Polyangiaceae</taxon>
        <taxon>Sorangium</taxon>
    </lineage>
</organism>
<feature type="region of interest" description="Disordered" evidence="7">
    <location>
        <begin position="82"/>
        <end position="108"/>
    </location>
</feature>
<reference evidence="10 11" key="1">
    <citation type="submission" date="2015-09" db="EMBL/GenBank/DDBJ databases">
        <title>Sorangium comparison.</title>
        <authorList>
            <person name="Zaburannyi N."/>
            <person name="Bunk B."/>
            <person name="Overmann J."/>
            <person name="Mueller R."/>
        </authorList>
    </citation>
    <scope>NUCLEOTIDE SEQUENCE [LARGE SCALE GENOMIC DNA]</scope>
    <source>
        <strain evidence="10 11">So ce836</strain>
    </source>
</reference>
<evidence type="ECO:0000256" key="2">
    <source>
        <dbReference type="ARBA" id="ARBA00022692"/>
    </source>
</evidence>
<dbReference type="GO" id="GO:0005524">
    <property type="term" value="F:ATP binding"/>
    <property type="evidence" value="ECO:0007669"/>
    <property type="project" value="InterPro"/>
</dbReference>
<dbReference type="GO" id="GO:0012505">
    <property type="term" value="C:endomembrane system"/>
    <property type="evidence" value="ECO:0007669"/>
    <property type="project" value="UniProtKB-SubCell"/>
</dbReference>
<dbReference type="Gene3D" id="2.70.150.10">
    <property type="entry name" value="Calcium-transporting ATPase, cytoplasmic transduction domain A"/>
    <property type="match status" value="1"/>
</dbReference>
<feature type="transmembrane region" description="Helical" evidence="8">
    <location>
        <begin position="448"/>
        <end position="473"/>
    </location>
</feature>
<feature type="transmembrane region" description="Helical" evidence="8">
    <location>
        <begin position="228"/>
        <end position="246"/>
    </location>
</feature>
<dbReference type="SMART" id="SM00746">
    <property type="entry name" value="TRASH"/>
    <property type="match status" value="1"/>
</dbReference>
<dbReference type="Proteomes" id="UP000295497">
    <property type="component" value="Chromosome"/>
</dbReference>
<feature type="transmembrane region" description="Helical" evidence="8">
    <location>
        <begin position="426"/>
        <end position="442"/>
    </location>
</feature>
<comment type="subcellular location">
    <subcellularLocation>
        <location evidence="1">Endomembrane system</location>
        <topology evidence="1">Multi-pass membrane protein</topology>
    </subcellularLocation>
</comment>
<feature type="compositionally biased region" description="Low complexity" evidence="7">
    <location>
        <begin position="87"/>
        <end position="104"/>
    </location>
</feature>
<dbReference type="SUPFAM" id="SSF81653">
    <property type="entry name" value="Calcium ATPase, transduction domain A"/>
    <property type="match status" value="1"/>
</dbReference>
<feature type="transmembrane region" description="Helical" evidence="8">
    <location>
        <begin position="760"/>
        <end position="779"/>
    </location>
</feature>
<dbReference type="SUPFAM" id="SSF56784">
    <property type="entry name" value="HAD-like"/>
    <property type="match status" value="1"/>
</dbReference>
<dbReference type="Gene3D" id="3.40.1110.10">
    <property type="entry name" value="Calcium-transporting ATPase, cytoplasmic domain N"/>
    <property type="match status" value="1"/>
</dbReference>
<dbReference type="GO" id="GO:0043682">
    <property type="term" value="F:P-type divalent copper transporter activity"/>
    <property type="evidence" value="ECO:0007669"/>
    <property type="project" value="TreeGrafter"/>
</dbReference>
<evidence type="ECO:0000313" key="10">
    <source>
        <dbReference type="EMBL" id="AUX27939.1"/>
    </source>
</evidence>
<feature type="transmembrane region" description="Helical" evidence="8">
    <location>
        <begin position="252"/>
        <end position="274"/>
    </location>
</feature>
<keyword evidence="5 8" id="KW-1133">Transmembrane helix</keyword>
<dbReference type="SUPFAM" id="SSF81660">
    <property type="entry name" value="Metal cation-transporting ATPase, ATP-binding domain N"/>
    <property type="match status" value="1"/>
</dbReference>
<evidence type="ECO:0000313" key="11">
    <source>
        <dbReference type="Proteomes" id="UP000295497"/>
    </source>
</evidence>
<feature type="region of interest" description="Disordered" evidence="7">
    <location>
        <begin position="57"/>
        <end position="76"/>
    </location>
</feature>
<sequence length="808" mass="82143">MAASRAAGPAVAPLPCSGCSKLIDPLRAGHVAIFDQRFHYFCNARCRHVFLGEASPAPGDARPSGPAAHGAPLLGAPARGISPAAPPVAAGPHASAPRAEPARAGADDGAARLADLDAPIVDAFPPVSLDERLPDLPVLDDDRALLEPIGNTILSEEPQRYEAVEARDIGALLLVLAIIAGTLAVALTLAGDAKLVIGARIVLATVSAGMLLGRAATTARDATDPHPAPMLAPVLGGLVAAVWALFGEDRALAAEAASLAGVIATASAISAWLIESARHRVFAERAWIASVLSTPARRPHVAWAPSPAPADRAVPRGDDGAAEGELYELRPGESAQVDAGDVVPVDLVVTGGDVEVLPWIGATTPARRRDGDPVVAGATVVRGRLVGACTFSGGDRAVARVLLDVRRRADALAPIAQASRALTERWAIGAAVIGALSAFVAGRTPVEIAMTAAAVLAALATAITASIASVHVARGILLGLRRGIVYKSADAWDRAGKVSVAVFCARGTLLLGEPELAELEATGQKLTPSDVLALAAGAERTEEHPVATAIVRAARVRGLRPDGVRNPNFHPGLGVTAVTSSGEDLCVGNRALMLEQRISIAAAESRVAELEALGRTVVLVAVGARLVGLIGLQDGLRPGARAAIQHLLDAQVEPVLMSGDARETCEAIGRSLDIDHIRPEVLPADRGAEVRRLIDAGTSVAVLGHAGVDDAALGAADVSVALGAAGAAPADFSVVLASDDVRDAALSLALAHRTRLEARVGLALSVAPALVGAAVISAFVLPPAYAPIASLLGGVMAVVHARALDAKS</sequence>
<dbReference type="EMBL" id="CP012672">
    <property type="protein sequence ID" value="AUX27939.1"/>
    <property type="molecule type" value="Genomic_DNA"/>
</dbReference>
<dbReference type="GO" id="GO:0055070">
    <property type="term" value="P:copper ion homeostasis"/>
    <property type="evidence" value="ECO:0007669"/>
    <property type="project" value="TreeGrafter"/>
</dbReference>
<dbReference type="GO" id="GO:0016020">
    <property type="term" value="C:membrane"/>
    <property type="evidence" value="ECO:0007669"/>
    <property type="project" value="InterPro"/>
</dbReference>
<evidence type="ECO:0000256" key="1">
    <source>
        <dbReference type="ARBA" id="ARBA00004127"/>
    </source>
</evidence>
<dbReference type="PANTHER" id="PTHR43520">
    <property type="entry name" value="ATP7, ISOFORM B"/>
    <property type="match status" value="1"/>
</dbReference>
<dbReference type="RefSeq" id="WP_129572375.1">
    <property type="nucleotide sequence ID" value="NZ_CP012672.1"/>
</dbReference>
<accession>A0A4P2QE13</accession>
<gene>
    <name evidence="10" type="ORF">SOCE836_000060</name>
</gene>
<evidence type="ECO:0000259" key="9">
    <source>
        <dbReference type="SMART" id="SM00746"/>
    </source>
</evidence>
<keyword evidence="3" id="KW-0479">Metal-binding</keyword>
<dbReference type="InterPro" id="IPR023214">
    <property type="entry name" value="HAD_sf"/>
</dbReference>
<dbReference type="InterPro" id="IPR023299">
    <property type="entry name" value="ATPase_P-typ_cyto_dom_N"/>
</dbReference>
<evidence type="ECO:0000256" key="8">
    <source>
        <dbReference type="SAM" id="Phobius"/>
    </source>
</evidence>
<feature type="domain" description="TRASH" evidence="9">
    <location>
        <begin position="16"/>
        <end position="54"/>
    </location>
</feature>
<dbReference type="Pfam" id="PF00122">
    <property type="entry name" value="E1-E2_ATPase"/>
    <property type="match status" value="1"/>
</dbReference>
<evidence type="ECO:0000256" key="6">
    <source>
        <dbReference type="ARBA" id="ARBA00023136"/>
    </source>
</evidence>
<dbReference type="PANTHER" id="PTHR43520:SF8">
    <property type="entry name" value="P-TYPE CU(+) TRANSPORTER"/>
    <property type="match status" value="1"/>
</dbReference>
<dbReference type="InterPro" id="IPR011017">
    <property type="entry name" value="TRASH_dom"/>
</dbReference>
<dbReference type="InterPro" id="IPR059000">
    <property type="entry name" value="ATPase_P-type_domA"/>
</dbReference>
<dbReference type="AlphaFoldDB" id="A0A4P2QE13"/>
<feature type="compositionally biased region" description="Low complexity" evidence="7">
    <location>
        <begin position="65"/>
        <end position="76"/>
    </location>
</feature>